<evidence type="ECO:0000256" key="2">
    <source>
        <dbReference type="ARBA" id="ARBA00022723"/>
    </source>
</evidence>
<dbReference type="InterPro" id="IPR001915">
    <property type="entry name" value="Peptidase_M48"/>
</dbReference>
<evidence type="ECO:0000256" key="5">
    <source>
        <dbReference type="ARBA" id="ARBA00023049"/>
    </source>
</evidence>
<keyword evidence="5 6" id="KW-0482">Metalloprotease</keyword>
<proteinExistence type="inferred from homology"/>
<sequence>MDVDEFLPLVLPAVMACAARPLSGRLPPRTATWLLTVTGTLLALASTATLAVFALGGALRLPLIARLGHLSGHVLRDGAQPVPAVAAVAALALFTSLGSAGYAMATQARALLDGARTARGLPGEGELAVVADDAADAFALPGRPGRIVVSTGMLAVLDPAERDVLLAHERAHLAGRHHLFRTAAHLAAAVNPLLWPLRGAVVYATERWADESAAARTGRERAARAIGKAALARSHRPGPSGASALGIGSALARRGGRRPGPLPRRVAALLAPPPPRRVLLVAATLALAALSVLAANDGAFDLHQLIEHAQAG</sequence>
<dbReference type="InterPro" id="IPR052173">
    <property type="entry name" value="Beta-lactam_resp_regulator"/>
</dbReference>
<feature type="transmembrane region" description="Helical" evidence="7">
    <location>
        <begin position="34"/>
        <end position="61"/>
    </location>
</feature>
<keyword evidence="1 6" id="KW-0645">Protease</keyword>
<dbReference type="EMBL" id="VSFF01000004">
    <property type="protein sequence ID" value="TYC15851.1"/>
    <property type="molecule type" value="Genomic_DNA"/>
</dbReference>
<evidence type="ECO:0000256" key="4">
    <source>
        <dbReference type="ARBA" id="ARBA00022833"/>
    </source>
</evidence>
<dbReference type="AlphaFoldDB" id="A0A5D0UBD0"/>
<dbReference type="PANTHER" id="PTHR34978:SF3">
    <property type="entry name" value="SLR0241 PROTEIN"/>
    <property type="match status" value="1"/>
</dbReference>
<dbReference type="CDD" id="cd07326">
    <property type="entry name" value="M56_BlaR1_MecR1_like"/>
    <property type="match status" value="1"/>
</dbReference>
<dbReference type="PANTHER" id="PTHR34978">
    <property type="entry name" value="POSSIBLE SENSOR-TRANSDUCER PROTEIN BLAR"/>
    <property type="match status" value="1"/>
</dbReference>
<dbReference type="GO" id="GO:0004222">
    <property type="term" value="F:metalloendopeptidase activity"/>
    <property type="evidence" value="ECO:0007669"/>
    <property type="project" value="InterPro"/>
</dbReference>
<keyword evidence="2" id="KW-0479">Metal-binding</keyword>
<accession>A0A5D0UBD0</accession>
<gene>
    <name evidence="9" type="ORF">FXF65_10945</name>
</gene>
<evidence type="ECO:0000259" key="8">
    <source>
        <dbReference type="Pfam" id="PF01435"/>
    </source>
</evidence>
<evidence type="ECO:0000313" key="9">
    <source>
        <dbReference type="EMBL" id="TYC15851.1"/>
    </source>
</evidence>
<comment type="caution">
    <text evidence="9">The sequence shown here is derived from an EMBL/GenBank/DDBJ whole genome shotgun (WGS) entry which is preliminary data.</text>
</comment>
<keyword evidence="4 6" id="KW-0862">Zinc</keyword>
<dbReference type="Gene3D" id="3.30.2010.10">
    <property type="entry name" value="Metalloproteases ('zincins'), catalytic domain"/>
    <property type="match status" value="1"/>
</dbReference>
<dbReference type="GO" id="GO:0046872">
    <property type="term" value="F:metal ion binding"/>
    <property type="evidence" value="ECO:0007669"/>
    <property type="project" value="UniProtKB-KW"/>
</dbReference>
<comment type="cofactor">
    <cofactor evidence="6">
        <name>Zn(2+)</name>
        <dbReference type="ChEBI" id="CHEBI:29105"/>
    </cofactor>
    <text evidence="6">Binds 1 zinc ion per subunit.</text>
</comment>
<evidence type="ECO:0000256" key="6">
    <source>
        <dbReference type="RuleBase" id="RU003983"/>
    </source>
</evidence>
<evidence type="ECO:0000256" key="1">
    <source>
        <dbReference type="ARBA" id="ARBA00022670"/>
    </source>
</evidence>
<dbReference type="RefSeq" id="WP_148349647.1">
    <property type="nucleotide sequence ID" value="NZ_VSFF01000004.1"/>
</dbReference>
<reference evidence="9 10" key="1">
    <citation type="submission" date="2019-08" db="EMBL/GenBank/DDBJ databases">
        <title>Actinomadura sp. nov. CYP1-5 isolated from mountain soil.</title>
        <authorList>
            <person name="Songsumanus A."/>
            <person name="Kuncharoen N."/>
            <person name="Kudo T."/>
            <person name="Yuki M."/>
            <person name="Igarashi Y."/>
            <person name="Tanasupawat S."/>
        </authorList>
    </citation>
    <scope>NUCLEOTIDE SEQUENCE [LARGE SCALE GENOMIC DNA]</scope>
    <source>
        <strain evidence="9 10">GKU157</strain>
    </source>
</reference>
<evidence type="ECO:0000256" key="7">
    <source>
        <dbReference type="SAM" id="Phobius"/>
    </source>
</evidence>
<feature type="domain" description="Peptidase M48" evidence="8">
    <location>
        <begin position="117"/>
        <end position="187"/>
    </location>
</feature>
<keyword evidence="3 6" id="KW-0378">Hydrolase</keyword>
<keyword evidence="10" id="KW-1185">Reference proteome</keyword>
<dbReference type="Pfam" id="PF01435">
    <property type="entry name" value="Peptidase_M48"/>
    <property type="match status" value="1"/>
</dbReference>
<organism evidence="9 10">
    <name type="scientific">Actinomadura syzygii</name>
    <dbReference type="NCBI Taxonomy" id="1427538"/>
    <lineage>
        <taxon>Bacteria</taxon>
        <taxon>Bacillati</taxon>
        <taxon>Actinomycetota</taxon>
        <taxon>Actinomycetes</taxon>
        <taxon>Streptosporangiales</taxon>
        <taxon>Thermomonosporaceae</taxon>
        <taxon>Actinomadura</taxon>
    </lineage>
</organism>
<comment type="similarity">
    <text evidence="6">Belongs to the peptidase M48 family.</text>
</comment>
<keyword evidence="7" id="KW-1133">Transmembrane helix</keyword>
<evidence type="ECO:0000313" key="10">
    <source>
        <dbReference type="Proteomes" id="UP000322634"/>
    </source>
</evidence>
<name>A0A5D0UBD0_9ACTN</name>
<keyword evidence="7" id="KW-0472">Membrane</keyword>
<protein>
    <submittedName>
        <fullName evidence="9">M56 family metallopeptidase</fullName>
    </submittedName>
</protein>
<dbReference type="Proteomes" id="UP000322634">
    <property type="component" value="Unassembled WGS sequence"/>
</dbReference>
<dbReference type="GO" id="GO:0006508">
    <property type="term" value="P:proteolysis"/>
    <property type="evidence" value="ECO:0007669"/>
    <property type="project" value="UniProtKB-KW"/>
</dbReference>
<dbReference type="OrthoDB" id="3541294at2"/>
<feature type="transmembrane region" description="Helical" evidence="7">
    <location>
        <begin position="81"/>
        <end position="103"/>
    </location>
</feature>
<keyword evidence="7" id="KW-0812">Transmembrane</keyword>
<evidence type="ECO:0000256" key="3">
    <source>
        <dbReference type="ARBA" id="ARBA00022801"/>
    </source>
</evidence>